<evidence type="ECO:0000313" key="2">
    <source>
        <dbReference type="EMBL" id="AGW13480.1"/>
    </source>
</evidence>
<proteinExistence type="predicted"/>
<dbReference type="PATRIC" id="fig|1121448.10.peg.1643"/>
<dbReference type="KEGG" id="dgg:DGI_1657"/>
<gene>
    <name evidence="2" type="ORF">DGI_1657</name>
</gene>
<dbReference type="eggNOG" id="COG3871">
    <property type="taxonomic scope" value="Bacteria"/>
</dbReference>
<sequence>MRLVRFLALRYRRKAQARNCTTTASILAAARATMARKKYCLLATYGAEHIGARVLQPFPPGPDFEVWLGTSPRSRKVAQLRNDSRATLVYQDDSKAACVVLVGQVEVVENVMERRQRFMPKWWAFFPDGPRGDDYVLLRFRPERIEIWDASRGITPEPFGLHAAMLIRRDGAWSKE</sequence>
<dbReference type="InterPro" id="IPR038725">
    <property type="entry name" value="YdaG_split_barrel_FMN-bd"/>
</dbReference>
<feature type="domain" description="General stress protein FMN-binding split barrel" evidence="1">
    <location>
        <begin position="40"/>
        <end position="154"/>
    </location>
</feature>
<protein>
    <submittedName>
        <fullName evidence="2">Putative pyridoxamine 5'-phosphate oxidase-like FMN-binding protein</fullName>
    </submittedName>
</protein>
<reference evidence="2 3" key="1">
    <citation type="journal article" date="2013" name="J. Bacteriol.">
        <title>Roles of HynAB and Ech, the only two hydrogenases found in the model sulfate reducer Desulfovibrio gigas.</title>
        <authorList>
            <person name="Morais-Silva F.O."/>
            <person name="Santos C.I."/>
            <person name="Rodrigues R."/>
            <person name="Pereira I.A."/>
            <person name="Rodrigues-Pousada C."/>
        </authorList>
    </citation>
    <scope>NUCLEOTIDE SEQUENCE [LARGE SCALE GENOMIC DNA]</scope>
    <source>
        <strain evidence="3">ATCC 19364 / DSM 1382 / NCIMB 9332 / VKM B-1759</strain>
    </source>
</reference>
<dbReference type="HOGENOM" id="CLU_091428_3_0_7"/>
<dbReference type="SUPFAM" id="SSF50475">
    <property type="entry name" value="FMN-binding split barrel"/>
    <property type="match status" value="1"/>
</dbReference>
<dbReference type="InterPro" id="IPR012349">
    <property type="entry name" value="Split_barrel_FMN-bd"/>
</dbReference>
<dbReference type="STRING" id="1121448.DGI_1657"/>
<dbReference type="InterPro" id="IPR052917">
    <property type="entry name" value="Stress-Dev_Protein"/>
</dbReference>
<dbReference type="Proteomes" id="UP000016587">
    <property type="component" value="Chromosome"/>
</dbReference>
<dbReference type="PANTHER" id="PTHR34818">
    <property type="entry name" value="PROTEIN BLI-3"/>
    <property type="match status" value="1"/>
</dbReference>
<dbReference type="PANTHER" id="PTHR34818:SF1">
    <property type="entry name" value="PROTEIN BLI-3"/>
    <property type="match status" value="1"/>
</dbReference>
<dbReference type="Gene3D" id="2.30.110.10">
    <property type="entry name" value="Electron Transport, Fmn-binding Protein, Chain A"/>
    <property type="match status" value="1"/>
</dbReference>
<dbReference type="AlphaFoldDB" id="T2GA55"/>
<accession>T2GA55</accession>
<evidence type="ECO:0000259" key="1">
    <source>
        <dbReference type="Pfam" id="PF16242"/>
    </source>
</evidence>
<keyword evidence="3" id="KW-1185">Reference proteome</keyword>
<reference evidence="3" key="2">
    <citation type="submission" date="2013-07" db="EMBL/GenBank/DDBJ databases">
        <authorList>
            <person name="Morais-Silva F.O."/>
            <person name="Rezende A.M."/>
            <person name="Pimentel C."/>
            <person name="Resende D.M."/>
            <person name="Santos C.I."/>
            <person name="Clemente C."/>
            <person name="de Oliveira L.M."/>
            <person name="da Silva S.M."/>
            <person name="Costa D.A."/>
            <person name="Varela-Raposo A."/>
            <person name="Horacio E.C.A."/>
            <person name="Matos M."/>
            <person name="Flores O."/>
            <person name="Ruiz J.C."/>
            <person name="Rodrigues-Pousada C."/>
        </authorList>
    </citation>
    <scope>NUCLEOTIDE SEQUENCE [LARGE SCALE GENOMIC DNA]</scope>
    <source>
        <strain evidence="3">ATCC 19364 / DSM 1382 / NCIMB 9332 / VKM B-1759</strain>
    </source>
</reference>
<name>T2GA55_MEGG1</name>
<dbReference type="EMBL" id="CP006585">
    <property type="protein sequence ID" value="AGW13480.1"/>
    <property type="molecule type" value="Genomic_DNA"/>
</dbReference>
<evidence type="ECO:0000313" key="3">
    <source>
        <dbReference type="Proteomes" id="UP000016587"/>
    </source>
</evidence>
<dbReference type="Pfam" id="PF16242">
    <property type="entry name" value="Pyrid_ox_like"/>
    <property type="match status" value="1"/>
</dbReference>
<organism evidence="2 3">
    <name type="scientific">Megalodesulfovibrio gigas (strain ATCC 19364 / DSM 1382 / NCIMB 9332 / VKM B-1759)</name>
    <name type="common">Desulfovibrio gigas</name>
    <dbReference type="NCBI Taxonomy" id="1121448"/>
    <lineage>
        <taxon>Bacteria</taxon>
        <taxon>Pseudomonadati</taxon>
        <taxon>Thermodesulfobacteriota</taxon>
        <taxon>Desulfovibrionia</taxon>
        <taxon>Desulfovibrionales</taxon>
        <taxon>Desulfovibrionaceae</taxon>
        <taxon>Megalodesulfovibrio</taxon>
    </lineage>
</organism>